<evidence type="ECO:0000256" key="1">
    <source>
        <dbReference type="ARBA" id="ARBA00023152"/>
    </source>
</evidence>
<keyword evidence="1" id="KW-0324">Glycolysis</keyword>
<dbReference type="PANTHER" id="PTHR30514">
    <property type="entry name" value="GLUCOKINASE"/>
    <property type="match status" value="1"/>
</dbReference>
<name>A0ABV2TI61_9RHOO</name>
<sequence length="280" mass="31098">MNSTTAQSFLARVRDSLPRLHPTERKLAEFMLDFPGELASYSASELARLAGVSNATVTRLIKRLNYQNYDEARRQVREEKQTGSPLFLADRAVGIEKLFEAHAEQGQDNLRRTFARLSEPQVAAIAQALLSARKVWVTGFRSSHAVASYFRWQIFQVKEDIHVVPNAGDTLGEYLASITPQDLVVIFGLRRRPARLRDIVNQAVATGAPVLYITDEALAEHKEVAWHLRCACTAPGPLDNHAAVIALCHLLANRVMEISGASGRDRLTAIEAEHDAFGEM</sequence>
<evidence type="ECO:0000259" key="3">
    <source>
        <dbReference type="PROSITE" id="PS51464"/>
    </source>
</evidence>
<dbReference type="InterPro" id="IPR047640">
    <property type="entry name" value="RpiR-like"/>
</dbReference>
<dbReference type="InterPro" id="IPR036388">
    <property type="entry name" value="WH-like_DNA-bd_sf"/>
</dbReference>
<dbReference type="SUPFAM" id="SSF46689">
    <property type="entry name" value="Homeodomain-like"/>
    <property type="match status" value="1"/>
</dbReference>
<dbReference type="InterPro" id="IPR001347">
    <property type="entry name" value="SIS_dom"/>
</dbReference>
<dbReference type="PROSITE" id="PS51071">
    <property type="entry name" value="HTH_RPIR"/>
    <property type="match status" value="1"/>
</dbReference>
<dbReference type="PANTHER" id="PTHR30514:SF18">
    <property type="entry name" value="RPIR-FAMILY TRANSCRIPTIONAL REGULATOR"/>
    <property type="match status" value="1"/>
</dbReference>
<dbReference type="SUPFAM" id="SSF53697">
    <property type="entry name" value="SIS domain"/>
    <property type="match status" value="1"/>
</dbReference>
<dbReference type="Proteomes" id="UP001549691">
    <property type="component" value="Unassembled WGS sequence"/>
</dbReference>
<dbReference type="Gene3D" id="1.10.10.10">
    <property type="entry name" value="Winged helix-like DNA-binding domain superfamily/Winged helix DNA-binding domain"/>
    <property type="match status" value="1"/>
</dbReference>
<dbReference type="InterPro" id="IPR000281">
    <property type="entry name" value="HTH_RpiR"/>
</dbReference>
<proteinExistence type="predicted"/>
<organism evidence="4 5">
    <name type="scientific">Uliginosibacterium flavum</name>
    <dbReference type="NCBI Taxonomy" id="1396831"/>
    <lineage>
        <taxon>Bacteria</taxon>
        <taxon>Pseudomonadati</taxon>
        <taxon>Pseudomonadota</taxon>
        <taxon>Betaproteobacteria</taxon>
        <taxon>Rhodocyclales</taxon>
        <taxon>Zoogloeaceae</taxon>
        <taxon>Uliginosibacterium</taxon>
    </lineage>
</organism>
<dbReference type="Pfam" id="PF01380">
    <property type="entry name" value="SIS"/>
    <property type="match status" value="1"/>
</dbReference>
<dbReference type="InterPro" id="IPR009057">
    <property type="entry name" value="Homeodomain-like_sf"/>
</dbReference>
<dbReference type="EMBL" id="JBEWZI010000004">
    <property type="protein sequence ID" value="MET7013610.1"/>
    <property type="molecule type" value="Genomic_DNA"/>
</dbReference>
<dbReference type="PROSITE" id="PS51464">
    <property type="entry name" value="SIS"/>
    <property type="match status" value="1"/>
</dbReference>
<feature type="domain" description="SIS" evidence="3">
    <location>
        <begin position="125"/>
        <end position="261"/>
    </location>
</feature>
<evidence type="ECO:0000313" key="4">
    <source>
        <dbReference type="EMBL" id="MET7013610.1"/>
    </source>
</evidence>
<evidence type="ECO:0000259" key="2">
    <source>
        <dbReference type="PROSITE" id="PS51071"/>
    </source>
</evidence>
<dbReference type="Gene3D" id="3.40.50.10490">
    <property type="entry name" value="Glucose-6-phosphate isomerase like protein, domain 1"/>
    <property type="match status" value="1"/>
</dbReference>
<protein>
    <submittedName>
        <fullName evidence="4">MurR/RpiR family transcriptional regulator</fullName>
    </submittedName>
</protein>
<accession>A0ABV2TI61</accession>
<reference evidence="4 5" key="1">
    <citation type="submission" date="2024-07" db="EMBL/GenBank/DDBJ databases">
        <title>Uliginosibacterium flavum JJ3220;KACC:17644.</title>
        <authorList>
            <person name="Kim M.K."/>
        </authorList>
    </citation>
    <scope>NUCLEOTIDE SEQUENCE [LARGE SCALE GENOMIC DNA]</scope>
    <source>
        <strain evidence="4 5">KACC:17644</strain>
    </source>
</reference>
<comment type="caution">
    <text evidence="4">The sequence shown here is derived from an EMBL/GenBank/DDBJ whole genome shotgun (WGS) entry which is preliminary data.</text>
</comment>
<dbReference type="InterPro" id="IPR046348">
    <property type="entry name" value="SIS_dom_sf"/>
</dbReference>
<feature type="domain" description="HTH rpiR-type" evidence="2">
    <location>
        <begin position="7"/>
        <end position="83"/>
    </location>
</feature>
<evidence type="ECO:0000313" key="5">
    <source>
        <dbReference type="Proteomes" id="UP001549691"/>
    </source>
</evidence>
<keyword evidence="5" id="KW-1185">Reference proteome</keyword>
<gene>
    <name evidence="4" type="ORF">ABXR19_05375</name>
</gene>
<dbReference type="RefSeq" id="WP_354600073.1">
    <property type="nucleotide sequence ID" value="NZ_JBEWZI010000004.1"/>
</dbReference>
<dbReference type="Pfam" id="PF01418">
    <property type="entry name" value="HTH_6"/>
    <property type="match status" value="1"/>
</dbReference>